<organism evidence="1 2">
    <name type="scientific">Candidatus Kaiserbacteria bacterium CG10_big_fil_rev_8_21_14_0_10_45_20</name>
    <dbReference type="NCBI Taxonomy" id="1974607"/>
    <lineage>
        <taxon>Bacteria</taxon>
        <taxon>Candidatus Kaiseribacteriota</taxon>
    </lineage>
</organism>
<dbReference type="Proteomes" id="UP000229315">
    <property type="component" value="Unassembled WGS sequence"/>
</dbReference>
<reference evidence="2" key="1">
    <citation type="submission" date="2017-09" db="EMBL/GenBank/DDBJ databases">
        <title>Depth-based differentiation of microbial function through sediment-hosted aquifers and enrichment of novel symbionts in the deep terrestrial subsurface.</title>
        <authorList>
            <person name="Probst A.J."/>
            <person name="Ladd B."/>
            <person name="Jarett J.K."/>
            <person name="Geller-Mcgrath D.E."/>
            <person name="Sieber C.M.K."/>
            <person name="Emerson J.B."/>
            <person name="Anantharaman K."/>
            <person name="Thomas B.C."/>
            <person name="Malmstrom R."/>
            <person name="Stieglmeier M."/>
            <person name="Klingl A."/>
            <person name="Woyke T."/>
            <person name="Ryan C.M."/>
            <person name="Banfield J.F."/>
        </authorList>
    </citation>
    <scope>NUCLEOTIDE SEQUENCE [LARGE SCALE GENOMIC DNA]</scope>
</reference>
<dbReference type="AlphaFoldDB" id="A0A2H0UF41"/>
<sequence>MFEVVRHAVSPKFRRAERVLARRYLGRDLKIGVKLAEPFSKWSGPGYSTRYLDPRVKEIKKYGVVVEGGPYAFILTIGEDIGGKPYQRKFPTQATATKFIPFRELEPVYSKLQALLHKQK</sequence>
<comment type="caution">
    <text evidence="1">The sequence shown here is derived from an EMBL/GenBank/DDBJ whole genome shotgun (WGS) entry which is preliminary data.</text>
</comment>
<evidence type="ECO:0000313" key="1">
    <source>
        <dbReference type="EMBL" id="PIR85011.1"/>
    </source>
</evidence>
<protein>
    <submittedName>
        <fullName evidence="1">Uncharacterized protein</fullName>
    </submittedName>
</protein>
<gene>
    <name evidence="1" type="ORF">COU15_02895</name>
</gene>
<evidence type="ECO:0000313" key="2">
    <source>
        <dbReference type="Proteomes" id="UP000229315"/>
    </source>
</evidence>
<name>A0A2H0UF41_9BACT</name>
<proteinExistence type="predicted"/>
<accession>A0A2H0UF41</accession>
<dbReference type="EMBL" id="PFBH01000017">
    <property type="protein sequence ID" value="PIR85011.1"/>
    <property type="molecule type" value="Genomic_DNA"/>
</dbReference>